<dbReference type="CTD" id="9822097"/>
<name>A0A6A5G0I2_CAERE</name>
<evidence type="ECO:0000313" key="3">
    <source>
        <dbReference type="Proteomes" id="UP000483820"/>
    </source>
</evidence>
<accession>A0A6A5G0I2</accession>
<dbReference type="RefSeq" id="XP_003117548.2">
    <property type="nucleotide sequence ID" value="XM_003117500.2"/>
</dbReference>
<feature type="compositionally biased region" description="Basic residues" evidence="1">
    <location>
        <begin position="58"/>
        <end position="69"/>
    </location>
</feature>
<feature type="compositionally biased region" description="Basic and acidic residues" evidence="1">
    <location>
        <begin position="15"/>
        <end position="29"/>
    </location>
</feature>
<proteinExistence type="predicted"/>
<organism evidence="2 3">
    <name type="scientific">Caenorhabditis remanei</name>
    <name type="common">Caenorhabditis vulgaris</name>
    <dbReference type="NCBI Taxonomy" id="31234"/>
    <lineage>
        <taxon>Eukaryota</taxon>
        <taxon>Metazoa</taxon>
        <taxon>Ecdysozoa</taxon>
        <taxon>Nematoda</taxon>
        <taxon>Chromadorea</taxon>
        <taxon>Rhabditida</taxon>
        <taxon>Rhabditina</taxon>
        <taxon>Rhabditomorpha</taxon>
        <taxon>Rhabditoidea</taxon>
        <taxon>Rhabditidae</taxon>
        <taxon>Peloderinae</taxon>
        <taxon>Caenorhabditis</taxon>
    </lineage>
</organism>
<sequence>MKKSVSPMANLPSKKKPEQGGKKAEKAKPGDQVFWRRGQEPKTSKQEKRSKSLPAPKPPKKDKKQKKNRQLNEEECIELFQTLGLN</sequence>
<dbReference type="EMBL" id="WUAV01000006">
    <property type="protein sequence ID" value="KAF1748251.1"/>
    <property type="molecule type" value="Genomic_DNA"/>
</dbReference>
<dbReference type="AlphaFoldDB" id="A0A6A5G0I2"/>
<dbReference type="Proteomes" id="UP000483820">
    <property type="component" value="Chromosome X"/>
</dbReference>
<evidence type="ECO:0000256" key="1">
    <source>
        <dbReference type="SAM" id="MobiDB-lite"/>
    </source>
</evidence>
<comment type="caution">
    <text evidence="2">The sequence shown here is derived from an EMBL/GenBank/DDBJ whole genome shotgun (WGS) entry which is preliminary data.</text>
</comment>
<dbReference type="KEGG" id="crq:GCK72_024718"/>
<feature type="compositionally biased region" description="Basic and acidic residues" evidence="1">
    <location>
        <begin position="37"/>
        <end position="50"/>
    </location>
</feature>
<reference evidence="2 3" key="1">
    <citation type="submission" date="2019-12" db="EMBL/GenBank/DDBJ databases">
        <title>Chromosome-level assembly of the Caenorhabditis remanei genome.</title>
        <authorList>
            <person name="Teterina A.A."/>
            <person name="Willis J.H."/>
            <person name="Phillips P.C."/>
        </authorList>
    </citation>
    <scope>NUCLEOTIDE SEQUENCE [LARGE SCALE GENOMIC DNA]</scope>
    <source>
        <strain evidence="2 3">PX506</strain>
        <tissue evidence="2">Whole organism</tissue>
    </source>
</reference>
<protein>
    <submittedName>
        <fullName evidence="2">Uncharacterized protein</fullName>
    </submittedName>
</protein>
<dbReference type="GeneID" id="9822097"/>
<gene>
    <name evidence="2" type="ORF">GCK72_024718</name>
</gene>
<feature type="region of interest" description="Disordered" evidence="1">
    <location>
        <begin position="1"/>
        <end position="72"/>
    </location>
</feature>
<evidence type="ECO:0000313" key="2">
    <source>
        <dbReference type="EMBL" id="KAF1748251.1"/>
    </source>
</evidence>